<keyword evidence="4 6" id="KW-1133">Transmembrane helix</keyword>
<dbReference type="PROSITE" id="PS50895">
    <property type="entry name" value="SURF1"/>
    <property type="match status" value="1"/>
</dbReference>
<dbReference type="InterPro" id="IPR045214">
    <property type="entry name" value="Surf1/Surf4"/>
</dbReference>
<keyword evidence="3 6" id="KW-0812">Transmembrane</keyword>
<evidence type="ECO:0000256" key="2">
    <source>
        <dbReference type="ARBA" id="ARBA00007165"/>
    </source>
</evidence>
<dbReference type="PANTHER" id="PTHR23427:SF2">
    <property type="entry name" value="SURFEIT LOCUS PROTEIN 1"/>
    <property type="match status" value="1"/>
</dbReference>
<comment type="subcellular location">
    <subcellularLocation>
        <location evidence="6">Cell membrane</location>
        <topology evidence="6">Multi-pass membrane protein</topology>
    </subcellularLocation>
    <subcellularLocation>
        <location evidence="1">Membrane</location>
    </subcellularLocation>
</comment>
<gene>
    <name evidence="7" type="ORF">GCM10009123_11940</name>
</gene>
<keyword evidence="5 6" id="KW-0472">Membrane</keyword>
<keyword evidence="8" id="KW-1185">Reference proteome</keyword>
<dbReference type="Pfam" id="PF02104">
    <property type="entry name" value="SURF1"/>
    <property type="match status" value="1"/>
</dbReference>
<organism evidence="7 8">
    <name type="scientific">Kangiella japonica</name>
    <dbReference type="NCBI Taxonomy" id="647384"/>
    <lineage>
        <taxon>Bacteria</taxon>
        <taxon>Pseudomonadati</taxon>
        <taxon>Pseudomonadota</taxon>
        <taxon>Gammaproteobacteria</taxon>
        <taxon>Kangiellales</taxon>
        <taxon>Kangiellaceae</taxon>
        <taxon>Kangiella</taxon>
    </lineage>
</organism>
<reference evidence="7 8" key="1">
    <citation type="journal article" date="2019" name="Int. J. Syst. Evol. Microbiol.">
        <title>The Global Catalogue of Microorganisms (GCM) 10K type strain sequencing project: providing services to taxonomists for standard genome sequencing and annotation.</title>
        <authorList>
            <consortium name="The Broad Institute Genomics Platform"/>
            <consortium name="The Broad Institute Genome Sequencing Center for Infectious Disease"/>
            <person name="Wu L."/>
            <person name="Ma J."/>
        </authorList>
    </citation>
    <scope>NUCLEOTIDE SEQUENCE [LARGE SCALE GENOMIC DNA]</scope>
    <source>
        <strain evidence="7 8">JCM 16211</strain>
    </source>
</reference>
<dbReference type="CDD" id="cd06662">
    <property type="entry name" value="SURF1"/>
    <property type="match status" value="1"/>
</dbReference>
<dbReference type="PANTHER" id="PTHR23427">
    <property type="entry name" value="SURFEIT LOCUS PROTEIN"/>
    <property type="match status" value="1"/>
</dbReference>
<evidence type="ECO:0000256" key="3">
    <source>
        <dbReference type="ARBA" id="ARBA00022692"/>
    </source>
</evidence>
<evidence type="ECO:0000256" key="6">
    <source>
        <dbReference type="RuleBase" id="RU363076"/>
    </source>
</evidence>
<evidence type="ECO:0000313" key="8">
    <source>
        <dbReference type="Proteomes" id="UP001501221"/>
    </source>
</evidence>
<evidence type="ECO:0000256" key="1">
    <source>
        <dbReference type="ARBA" id="ARBA00004370"/>
    </source>
</evidence>
<feature type="transmembrane region" description="Helical" evidence="6">
    <location>
        <begin position="233"/>
        <end position="253"/>
    </location>
</feature>
<comment type="caution">
    <text evidence="7">The sequence shown here is derived from an EMBL/GenBank/DDBJ whole genome shotgun (WGS) entry which is preliminary data.</text>
</comment>
<dbReference type="InterPro" id="IPR002994">
    <property type="entry name" value="Surf1/Shy1"/>
</dbReference>
<evidence type="ECO:0000313" key="7">
    <source>
        <dbReference type="EMBL" id="GAA0206083.1"/>
    </source>
</evidence>
<evidence type="ECO:0000256" key="5">
    <source>
        <dbReference type="ARBA" id="ARBA00023136"/>
    </source>
</evidence>
<dbReference type="EMBL" id="BAAAFM010000003">
    <property type="protein sequence ID" value="GAA0206083.1"/>
    <property type="molecule type" value="Genomic_DNA"/>
</dbReference>
<accession>A0ABN0SY62</accession>
<evidence type="ECO:0000256" key="4">
    <source>
        <dbReference type="ARBA" id="ARBA00022989"/>
    </source>
</evidence>
<dbReference type="Proteomes" id="UP001501221">
    <property type="component" value="Unassembled WGS sequence"/>
</dbReference>
<comment type="similarity">
    <text evidence="2 6">Belongs to the SURF1 family.</text>
</comment>
<name>A0ABN0SY62_9GAMM</name>
<sequence>MRKPSETLKFWQKPLFTITLGGRTFSPSIVPTLVFLLLLPVLLRLGVWQLDRAEEKRQLIRDLEKQSQAEALPLVTALKQEKPDMMPVTSEGQLISNVTLVTDNQNKNGRLGYEVYGLWQAKNFNKPIIISRGWLPRKDFYQKVPEIPEFEGNTVEGSLYYSKGHNPVVANNAVWQQFEDVWLIGQFDFQTLAEKVKQMGYDSAPFIIRLKADDRSEFVRQWELIASPPEKHIAYAIQWFAMALALVLLFIILNLKRVKNNESTSS</sequence>
<protein>
    <recommendedName>
        <fullName evidence="6">SURF1-like protein</fullName>
    </recommendedName>
</protein>
<proteinExistence type="inferred from homology"/>
<keyword evidence="6" id="KW-1003">Cell membrane</keyword>
<feature type="transmembrane region" description="Helical" evidence="6">
    <location>
        <begin position="29"/>
        <end position="47"/>
    </location>
</feature>
<dbReference type="RefSeq" id="WP_343988017.1">
    <property type="nucleotide sequence ID" value="NZ_BAAAFM010000003.1"/>
</dbReference>